<dbReference type="Gene3D" id="2.40.128.130">
    <property type="entry name" value="Autotransporter beta-domain"/>
    <property type="match status" value="1"/>
</dbReference>
<proteinExistence type="predicted"/>
<feature type="signal peptide" evidence="1">
    <location>
        <begin position="1"/>
        <end position="22"/>
    </location>
</feature>
<dbReference type="InterPro" id="IPR012332">
    <property type="entry name" value="Autotransporter_pectin_lyase_C"/>
</dbReference>
<dbReference type="PANTHER" id="PTHR35037:SF3">
    <property type="entry name" value="C-TERMINAL REGION OF AIDA-LIKE PROTEIN"/>
    <property type="match status" value="1"/>
</dbReference>
<protein>
    <submittedName>
        <fullName evidence="3">Autotransporter outer membrane beta-barrel domain-containing protein</fullName>
    </submittedName>
</protein>
<dbReference type="NCBIfam" id="TIGR01414">
    <property type="entry name" value="autotrans_barl"/>
    <property type="match status" value="1"/>
</dbReference>
<dbReference type="InterPro" id="IPR051551">
    <property type="entry name" value="Autotransporter_adhesion"/>
</dbReference>
<dbReference type="Pfam" id="PF03797">
    <property type="entry name" value="Autotransporter"/>
    <property type="match status" value="1"/>
</dbReference>
<dbReference type="EMBL" id="JBHTBU010000001">
    <property type="protein sequence ID" value="MFC7286785.1"/>
    <property type="molecule type" value="Genomic_DNA"/>
</dbReference>
<dbReference type="PROSITE" id="PS51208">
    <property type="entry name" value="AUTOTRANSPORTER"/>
    <property type="match status" value="1"/>
</dbReference>
<dbReference type="SUPFAM" id="SSF51126">
    <property type="entry name" value="Pectin lyase-like"/>
    <property type="match status" value="1"/>
</dbReference>
<keyword evidence="4" id="KW-1185">Reference proteome</keyword>
<evidence type="ECO:0000256" key="1">
    <source>
        <dbReference type="SAM" id="SignalP"/>
    </source>
</evidence>
<dbReference type="SUPFAM" id="SSF103515">
    <property type="entry name" value="Autotransporter"/>
    <property type="match status" value="1"/>
</dbReference>
<feature type="domain" description="Autotransporter" evidence="2">
    <location>
        <begin position="579"/>
        <end position="862"/>
    </location>
</feature>
<gene>
    <name evidence="3" type="ORF">ACFQPC_01935</name>
</gene>
<evidence type="ECO:0000313" key="4">
    <source>
        <dbReference type="Proteomes" id="UP001596542"/>
    </source>
</evidence>
<name>A0ABW2I704_9BURK</name>
<dbReference type="SMART" id="SM00869">
    <property type="entry name" value="Autotransporter"/>
    <property type="match status" value="1"/>
</dbReference>
<organism evidence="3 4">
    <name type="scientific">Herminiimonas glaciei</name>
    <dbReference type="NCBI Taxonomy" id="523788"/>
    <lineage>
        <taxon>Bacteria</taxon>
        <taxon>Pseudomonadati</taxon>
        <taxon>Pseudomonadota</taxon>
        <taxon>Betaproteobacteria</taxon>
        <taxon>Burkholderiales</taxon>
        <taxon>Oxalobacteraceae</taxon>
        <taxon>Herminiimonas</taxon>
    </lineage>
</organism>
<dbReference type="InterPro" id="IPR006315">
    <property type="entry name" value="OM_autotransptr_brl_dom"/>
</dbReference>
<dbReference type="InterPro" id="IPR005546">
    <property type="entry name" value="Autotransporte_beta"/>
</dbReference>
<dbReference type="PANTHER" id="PTHR35037">
    <property type="entry name" value="C-TERMINAL REGION OF AIDA-LIKE PROTEIN"/>
    <property type="match status" value="1"/>
</dbReference>
<dbReference type="InterPro" id="IPR011050">
    <property type="entry name" value="Pectin_lyase_fold/virulence"/>
</dbReference>
<feature type="chain" id="PRO_5046911595" evidence="1">
    <location>
        <begin position="23"/>
        <end position="862"/>
    </location>
</feature>
<dbReference type="Pfam" id="PF18883">
    <property type="entry name" value="AC_1"/>
    <property type="match status" value="1"/>
</dbReference>
<dbReference type="CDD" id="cd01344">
    <property type="entry name" value="PL2_Passenger_AT"/>
    <property type="match status" value="1"/>
</dbReference>
<dbReference type="Proteomes" id="UP001596542">
    <property type="component" value="Unassembled WGS sequence"/>
</dbReference>
<accession>A0ABW2I704</accession>
<evidence type="ECO:0000259" key="2">
    <source>
        <dbReference type="PROSITE" id="PS51208"/>
    </source>
</evidence>
<evidence type="ECO:0000313" key="3">
    <source>
        <dbReference type="EMBL" id="MFC7286785.1"/>
    </source>
</evidence>
<comment type="caution">
    <text evidence="3">The sequence shown here is derived from an EMBL/GenBank/DDBJ whole genome shotgun (WGS) entry which is preliminary data.</text>
</comment>
<sequence length="862" mass="91504">MKQELTYAIALLSLGLSNSVVAADGCSVDGNALVCAANAQYDPNAHGGKQLKDYDSVNITTTTDNNFGYVQWSNQTQYKDFTITTSGSAADGVRLNNWGPTVVFNNLNVTTTGYSADGINLGRDATDSKLTVNGNTRIRTEHGMGIRAVSSAILGSTGAHSIILKGKSDISTKGEGSDNSGYAVYAGNNENGCGPFGLPLYACKAEGPGEIYLLGKDSDVHRITTDGRGAHAIFANGHAYIKAKNIDIVTNGDRAHGVVAQRVAGDYYYSSANRGKQDYAGSIELIGNVSIDVKGKDAYALYVDSFNAADGKDQNGKIASIKSYDSETGQIVKDKVYRINGNMLAKNAGVIDLWMGDHSALTGKANLESQGIIKLNISGANSAWNMTGDSTVSNLSLIDSSLIYTNNTNFSPMTLTVKNDFNSNNGTIQLNTVLGDDNSLTDKLIVEANTAGSAKIRIRNVGGSGAQTVNGIKIIDVTGASNADFSLSSDYVIQGRQAVVGGAYAYTLHKNGINSPNDGDWYLRSQLIERTDIPLYQAGVPSYEAYPQALLELNTLATLQQRLGNRVWTDASGINAGNNDAVRTGTWGRMEGSHHSIKPALSASQANYDSNIYKLQAGVDALLHEDAASGQLIGGLFAQYINGRTATSSPFGAGNINTNAYGVGATLSWFGNNGLYVDNQLQFNVYDSDLSSKLTGAALVNGNNGSGYAISSELGLDFKQAAGWTLTPQAQLIYSKIRFDSFKDAFGAQVTLEKGTSLLGRLGLSLAHESASLDGSGKARHQRHYAIVNLYNEFLDGTRVDIAGVGFANRNERLWGGIGAGTSYSWADGKYMVYGQGMFNTSLKNFGDSHVFTATLGIRMAF</sequence>
<dbReference type="InterPro" id="IPR043990">
    <property type="entry name" value="AC_1"/>
</dbReference>
<keyword evidence="1" id="KW-0732">Signal</keyword>
<dbReference type="RefSeq" id="WP_382269962.1">
    <property type="nucleotide sequence ID" value="NZ_JBHTBU010000001.1"/>
</dbReference>
<dbReference type="Gene3D" id="2.160.20.20">
    <property type="match status" value="1"/>
</dbReference>
<reference evidence="4" key="1">
    <citation type="journal article" date="2019" name="Int. J. Syst. Evol. Microbiol.">
        <title>The Global Catalogue of Microorganisms (GCM) 10K type strain sequencing project: providing services to taxonomists for standard genome sequencing and annotation.</title>
        <authorList>
            <consortium name="The Broad Institute Genomics Platform"/>
            <consortium name="The Broad Institute Genome Sequencing Center for Infectious Disease"/>
            <person name="Wu L."/>
            <person name="Ma J."/>
        </authorList>
    </citation>
    <scope>NUCLEOTIDE SEQUENCE [LARGE SCALE GENOMIC DNA]</scope>
    <source>
        <strain evidence="4">KACC 12508</strain>
    </source>
</reference>
<dbReference type="InterPro" id="IPR036709">
    <property type="entry name" value="Autotransporte_beta_dom_sf"/>
</dbReference>